<comment type="similarity">
    <text evidence="1">Belongs to the bacterial ribosomal protein bL21 family.</text>
</comment>
<keyword evidence="3" id="KW-0687">Ribonucleoprotein</keyword>
<dbReference type="EMBL" id="BMAO01020388">
    <property type="protein sequence ID" value="GFQ67005.1"/>
    <property type="molecule type" value="Genomic_DNA"/>
</dbReference>
<comment type="caution">
    <text evidence="3">The sequence shown here is derived from an EMBL/GenBank/DDBJ whole genome shotgun (WGS) entry which is preliminary data.</text>
</comment>
<accession>A0A8X6HXE3</accession>
<sequence length="211" mass="24452">MNVMRRFSFNCFKTFSRQASAVLFKEPQLQSVCFTRTISSRKNSNFASSASLSPNTYSDNDFETDEAITDDVLSKINTQIKENSHGRLFAVIQLCERRFKITAEDIIAIGSYFPANVGDRICFEKVLLVGSTDFTLLGRPLLHKDLVRVEATVIEKTFIVPRPLYRHGRLRYRRLHWFRTPYTLFRINSIEFKHSLDDLPEVEGIQGRVIY</sequence>
<dbReference type="OrthoDB" id="5994at2759"/>
<evidence type="ECO:0000313" key="3">
    <source>
        <dbReference type="EMBL" id="GFQ67005.1"/>
    </source>
</evidence>
<name>A0A8X6HXE3_TRICU</name>
<organism evidence="3 4">
    <name type="scientific">Trichonephila clavata</name>
    <name type="common">Joro spider</name>
    <name type="synonym">Nephila clavata</name>
    <dbReference type="NCBI Taxonomy" id="2740835"/>
    <lineage>
        <taxon>Eukaryota</taxon>
        <taxon>Metazoa</taxon>
        <taxon>Ecdysozoa</taxon>
        <taxon>Arthropoda</taxon>
        <taxon>Chelicerata</taxon>
        <taxon>Arachnida</taxon>
        <taxon>Araneae</taxon>
        <taxon>Araneomorphae</taxon>
        <taxon>Entelegynae</taxon>
        <taxon>Araneoidea</taxon>
        <taxon>Nephilidae</taxon>
        <taxon>Trichonephila</taxon>
    </lineage>
</organism>
<dbReference type="GO" id="GO:0003735">
    <property type="term" value="F:structural constituent of ribosome"/>
    <property type="evidence" value="ECO:0007669"/>
    <property type="project" value="TreeGrafter"/>
</dbReference>
<reference evidence="3" key="1">
    <citation type="submission" date="2020-07" db="EMBL/GenBank/DDBJ databases">
        <title>Multicomponent nature underlies the extraordinary mechanical properties of spider dragline silk.</title>
        <authorList>
            <person name="Kono N."/>
            <person name="Nakamura H."/>
            <person name="Mori M."/>
            <person name="Yoshida Y."/>
            <person name="Ohtoshi R."/>
            <person name="Malay A.D."/>
            <person name="Moran D.A.P."/>
            <person name="Tomita M."/>
            <person name="Numata K."/>
            <person name="Arakawa K."/>
        </authorList>
    </citation>
    <scope>NUCLEOTIDE SEQUENCE</scope>
</reference>
<gene>
    <name evidence="3" type="primary">MRPL21</name>
    <name evidence="3" type="ORF">TNCT_437321</name>
</gene>
<dbReference type="GO" id="GO:0005762">
    <property type="term" value="C:mitochondrial large ribosomal subunit"/>
    <property type="evidence" value="ECO:0007669"/>
    <property type="project" value="TreeGrafter"/>
</dbReference>
<keyword evidence="4" id="KW-1185">Reference proteome</keyword>
<protein>
    <recommendedName>
        <fullName evidence="2">Large ribosomal subunit protein bL21m</fullName>
    </recommendedName>
</protein>
<dbReference type="SUPFAM" id="SSF141091">
    <property type="entry name" value="L21p-like"/>
    <property type="match status" value="1"/>
</dbReference>
<evidence type="ECO:0000256" key="1">
    <source>
        <dbReference type="ARBA" id="ARBA00008563"/>
    </source>
</evidence>
<dbReference type="Pfam" id="PF00829">
    <property type="entry name" value="Ribosomal_L21p"/>
    <property type="match status" value="1"/>
</dbReference>
<dbReference type="Proteomes" id="UP000887116">
    <property type="component" value="Unassembled WGS sequence"/>
</dbReference>
<dbReference type="InterPro" id="IPR036164">
    <property type="entry name" value="bL21-like_sf"/>
</dbReference>
<keyword evidence="3" id="KW-0689">Ribosomal protein</keyword>
<evidence type="ECO:0000313" key="4">
    <source>
        <dbReference type="Proteomes" id="UP000887116"/>
    </source>
</evidence>
<dbReference type="InterPro" id="IPR028909">
    <property type="entry name" value="bL21-like"/>
</dbReference>
<dbReference type="AlphaFoldDB" id="A0A8X6HXE3"/>
<dbReference type="PANTHER" id="PTHR21349">
    <property type="entry name" value="50S RIBOSOMAL PROTEIN L21"/>
    <property type="match status" value="1"/>
</dbReference>
<evidence type="ECO:0000256" key="2">
    <source>
        <dbReference type="ARBA" id="ARBA00044129"/>
    </source>
</evidence>
<dbReference type="PANTHER" id="PTHR21349:SF0">
    <property type="entry name" value="LARGE RIBOSOMAL SUBUNIT PROTEIN BL21M"/>
    <property type="match status" value="1"/>
</dbReference>
<proteinExistence type="inferred from homology"/>